<dbReference type="STRING" id="2017.SAMN05444320_10799"/>
<reference evidence="5 6" key="1">
    <citation type="submission" date="2016-11" db="EMBL/GenBank/DDBJ databases">
        <authorList>
            <person name="Jaros S."/>
            <person name="Januszkiewicz K."/>
            <person name="Wedrychowicz H."/>
        </authorList>
    </citation>
    <scope>NUCLEOTIDE SEQUENCE [LARGE SCALE GENOMIC DNA]</scope>
    <source>
        <strain evidence="5 6">DSM 44523</strain>
    </source>
</reference>
<dbReference type="Pfam" id="PF03752">
    <property type="entry name" value="ALF"/>
    <property type="match status" value="1"/>
</dbReference>
<evidence type="ECO:0000256" key="3">
    <source>
        <dbReference type="SAM" id="SignalP"/>
    </source>
</evidence>
<dbReference type="RefSeq" id="WP_073486393.1">
    <property type="nucleotide sequence ID" value="NZ_FQVN01000007.1"/>
</dbReference>
<evidence type="ECO:0000256" key="1">
    <source>
        <dbReference type="ARBA" id="ARBA00007664"/>
    </source>
</evidence>
<protein>
    <recommendedName>
        <fullName evidence="4">Peptidase S1 domain-containing protein</fullName>
    </recommendedName>
</protein>
<dbReference type="InterPro" id="IPR001254">
    <property type="entry name" value="Trypsin_dom"/>
</dbReference>
<dbReference type="PROSITE" id="PS50240">
    <property type="entry name" value="TRYPSIN_DOM"/>
    <property type="match status" value="1"/>
</dbReference>
<dbReference type="SUPFAM" id="SSF110221">
    <property type="entry name" value="AbfB domain"/>
    <property type="match status" value="1"/>
</dbReference>
<keyword evidence="2" id="KW-1015">Disulfide bond</keyword>
<dbReference type="GO" id="GO:0004252">
    <property type="term" value="F:serine-type endopeptidase activity"/>
    <property type="evidence" value="ECO:0007669"/>
    <property type="project" value="InterPro"/>
</dbReference>
<dbReference type="PROSITE" id="PS51318">
    <property type="entry name" value="TAT"/>
    <property type="match status" value="1"/>
</dbReference>
<dbReference type="GO" id="GO:0046556">
    <property type="term" value="F:alpha-L-arabinofuranosidase activity"/>
    <property type="evidence" value="ECO:0007669"/>
    <property type="project" value="InterPro"/>
</dbReference>
<evidence type="ECO:0000313" key="6">
    <source>
        <dbReference type="Proteomes" id="UP000184501"/>
    </source>
</evidence>
<evidence type="ECO:0000259" key="4">
    <source>
        <dbReference type="PROSITE" id="PS50240"/>
    </source>
</evidence>
<dbReference type="EMBL" id="FQVN01000007">
    <property type="protein sequence ID" value="SHG23152.1"/>
    <property type="molecule type" value="Genomic_DNA"/>
</dbReference>
<gene>
    <name evidence="5" type="ORF">SAMN05444320_10799</name>
</gene>
<feature type="signal peptide" evidence="3">
    <location>
        <begin position="1"/>
        <end position="31"/>
    </location>
</feature>
<dbReference type="Gene3D" id="2.40.10.10">
    <property type="entry name" value="Trypsin-like serine proteases"/>
    <property type="match status" value="1"/>
</dbReference>
<dbReference type="InterPro" id="IPR007934">
    <property type="entry name" value="AbfB_ABD"/>
</dbReference>
<keyword evidence="6" id="KW-1185">Reference proteome</keyword>
<dbReference type="Proteomes" id="UP000184501">
    <property type="component" value="Unassembled WGS sequence"/>
</dbReference>
<dbReference type="InterPro" id="IPR001314">
    <property type="entry name" value="Peptidase_S1A"/>
</dbReference>
<dbReference type="InterPro" id="IPR036195">
    <property type="entry name" value="AbfB_ABD_sf"/>
</dbReference>
<comment type="similarity">
    <text evidence="1">Belongs to the peptidase S1 family.</text>
</comment>
<evidence type="ECO:0000313" key="5">
    <source>
        <dbReference type="EMBL" id="SHG23152.1"/>
    </source>
</evidence>
<name>A0A1M5I4F5_STRHI</name>
<dbReference type="InterPro" id="IPR006311">
    <property type="entry name" value="TAT_signal"/>
</dbReference>
<feature type="chain" id="PRO_5012092971" description="Peptidase S1 domain-containing protein" evidence="3">
    <location>
        <begin position="32"/>
        <end position="437"/>
    </location>
</feature>
<dbReference type="CDD" id="cd23399">
    <property type="entry name" value="beta-trefoil_ABD_ABFB"/>
    <property type="match status" value="1"/>
</dbReference>
<organism evidence="5 6">
    <name type="scientific">Streptoalloteichus hindustanus</name>
    <dbReference type="NCBI Taxonomy" id="2017"/>
    <lineage>
        <taxon>Bacteria</taxon>
        <taxon>Bacillati</taxon>
        <taxon>Actinomycetota</taxon>
        <taxon>Actinomycetes</taxon>
        <taxon>Pseudonocardiales</taxon>
        <taxon>Pseudonocardiaceae</taxon>
        <taxon>Streptoalloteichus</taxon>
    </lineage>
</organism>
<dbReference type="InterPro" id="IPR009003">
    <property type="entry name" value="Peptidase_S1_PA"/>
</dbReference>
<dbReference type="Pfam" id="PF00089">
    <property type="entry name" value="Trypsin"/>
    <property type="match status" value="1"/>
</dbReference>
<dbReference type="Pfam" id="PF05270">
    <property type="entry name" value="AbfB"/>
    <property type="match status" value="1"/>
</dbReference>
<feature type="domain" description="Peptidase S1" evidence="4">
    <location>
        <begin position="32"/>
        <end position="241"/>
    </location>
</feature>
<dbReference type="PRINTS" id="PR00722">
    <property type="entry name" value="CHYMOTRYPSIN"/>
</dbReference>
<sequence length="437" mass="46032">MTRTRSTAVRVAVALAATLGTGLLASTPAQAVSGGTPAPAGAYQYAAKIEFPERACSGALVDPEWVITAKSCVRDVAPDAGKVIVGRTDLASDTGQVVKIASAALREDRDLALVKLATPVSGVTPIAITRTAPRSGETLQVAGFGRTATEWVPNKLQVAPFQVANVGAVSLEASAVAPARASTCKGDAGGPAVREANGGHELVAVGLGSWQGGCLGETETRQGISETRVDGLTTWLNQAKVQDIRTRAERGGVNPALVAAATAALAGTDADVEYFLREGQYKALRQSIRATTPFVAGFYVRHRYGQAFLVGGADLDEGTKLDATWKIVPGLADPSCFSIEAVNYPGSYMRHQHFRVLSAGNDGSELFRRDATWCARKPLAGTGVSFESLNMPGRYLRHIHGELWIANNTGEFPFDNPSAFAEDATWSIADPLVPEQR</sequence>
<dbReference type="AlphaFoldDB" id="A0A1M5I4F5"/>
<dbReference type="Gene3D" id="2.80.10.50">
    <property type="match status" value="1"/>
</dbReference>
<keyword evidence="3" id="KW-0732">Signal</keyword>
<accession>A0A1M5I4F5</accession>
<dbReference type="PANTHER" id="PTHR24276">
    <property type="entry name" value="POLYSERASE-RELATED"/>
    <property type="match status" value="1"/>
</dbReference>
<dbReference type="GO" id="GO:0006508">
    <property type="term" value="P:proteolysis"/>
    <property type="evidence" value="ECO:0007669"/>
    <property type="project" value="InterPro"/>
</dbReference>
<dbReference type="GO" id="GO:0046373">
    <property type="term" value="P:L-arabinose metabolic process"/>
    <property type="evidence" value="ECO:0007669"/>
    <property type="project" value="InterPro"/>
</dbReference>
<dbReference type="PANTHER" id="PTHR24276:SF98">
    <property type="entry name" value="FI18310P1-RELATED"/>
    <property type="match status" value="1"/>
</dbReference>
<dbReference type="InterPro" id="IPR050430">
    <property type="entry name" value="Peptidase_S1"/>
</dbReference>
<proteinExistence type="inferred from homology"/>
<evidence type="ECO:0000256" key="2">
    <source>
        <dbReference type="ARBA" id="ARBA00023157"/>
    </source>
</evidence>
<dbReference type="SUPFAM" id="SSF50494">
    <property type="entry name" value="Trypsin-like serine proteases"/>
    <property type="match status" value="1"/>
</dbReference>
<dbReference type="InterPro" id="IPR005506">
    <property type="entry name" value="DUF312_ALF"/>
</dbReference>
<dbReference type="OrthoDB" id="9815928at2"/>
<dbReference type="InterPro" id="IPR043504">
    <property type="entry name" value="Peptidase_S1_PA_chymotrypsin"/>
</dbReference>
<dbReference type="SMART" id="SM00020">
    <property type="entry name" value="Tryp_SPc"/>
    <property type="match status" value="1"/>
</dbReference>